<dbReference type="HOGENOM" id="CLU_146295_0_0_1"/>
<keyword evidence="1" id="KW-0472">Membrane</keyword>
<feature type="transmembrane region" description="Helical" evidence="1">
    <location>
        <begin position="110"/>
        <end position="128"/>
    </location>
</feature>
<accession>J3NFA5</accession>
<dbReference type="STRING" id="4533.J3NFA5"/>
<feature type="transmembrane region" description="Helical" evidence="1">
    <location>
        <begin position="30"/>
        <end position="52"/>
    </location>
</feature>
<evidence type="ECO:0000256" key="1">
    <source>
        <dbReference type="SAM" id="Phobius"/>
    </source>
</evidence>
<keyword evidence="3" id="KW-1185">Reference proteome</keyword>
<dbReference type="EnsemblPlants" id="OB12G26630.1">
    <property type="protein sequence ID" value="OB12G26630.1"/>
    <property type="gene ID" value="OB12G26630"/>
</dbReference>
<proteinExistence type="predicted"/>
<dbReference type="Gramene" id="OB12G26630.1">
    <property type="protein sequence ID" value="OB12G26630.1"/>
    <property type="gene ID" value="OB12G26630"/>
</dbReference>
<evidence type="ECO:0000313" key="2">
    <source>
        <dbReference type="EnsemblPlants" id="OB12G26630.1"/>
    </source>
</evidence>
<evidence type="ECO:0008006" key="4">
    <source>
        <dbReference type="Google" id="ProtNLM"/>
    </source>
</evidence>
<dbReference type="AlphaFoldDB" id="J3NFA5"/>
<name>J3NFA5_ORYBR</name>
<reference evidence="2" key="1">
    <citation type="journal article" date="2013" name="Nat. Commun.">
        <title>Whole-genome sequencing of Oryza brachyantha reveals mechanisms underlying Oryza genome evolution.</title>
        <authorList>
            <person name="Chen J."/>
            <person name="Huang Q."/>
            <person name="Gao D."/>
            <person name="Wang J."/>
            <person name="Lang Y."/>
            <person name="Liu T."/>
            <person name="Li B."/>
            <person name="Bai Z."/>
            <person name="Luis Goicoechea J."/>
            <person name="Liang C."/>
            <person name="Chen C."/>
            <person name="Zhang W."/>
            <person name="Sun S."/>
            <person name="Liao Y."/>
            <person name="Zhang X."/>
            <person name="Yang L."/>
            <person name="Song C."/>
            <person name="Wang M."/>
            <person name="Shi J."/>
            <person name="Liu G."/>
            <person name="Liu J."/>
            <person name="Zhou H."/>
            <person name="Zhou W."/>
            <person name="Yu Q."/>
            <person name="An N."/>
            <person name="Chen Y."/>
            <person name="Cai Q."/>
            <person name="Wang B."/>
            <person name="Liu B."/>
            <person name="Min J."/>
            <person name="Huang Y."/>
            <person name="Wu H."/>
            <person name="Li Z."/>
            <person name="Zhang Y."/>
            <person name="Yin Y."/>
            <person name="Song W."/>
            <person name="Jiang J."/>
            <person name="Jackson S.A."/>
            <person name="Wing R.A."/>
            <person name="Wang J."/>
            <person name="Chen M."/>
        </authorList>
    </citation>
    <scope>NUCLEOTIDE SEQUENCE [LARGE SCALE GENOMIC DNA]</scope>
    <source>
        <strain evidence="2">cv. IRGC 101232</strain>
    </source>
</reference>
<evidence type="ECO:0000313" key="3">
    <source>
        <dbReference type="Proteomes" id="UP000006038"/>
    </source>
</evidence>
<sequence>MAAAAAAYWLAEHPAIVSFRWSPTGLWFSTWAFLLGFLASYVALCLALDAILAAALRRRRPLTLGPVPAAHALLMAAVSACALLGCNLLCHVGVVWMHFGGVAGGGCSGIGAWVFNTLLNAALLWVFLHCYGKRGVCDDDGGTTAARKDL</sequence>
<reference evidence="2" key="2">
    <citation type="submission" date="2013-04" db="UniProtKB">
        <authorList>
            <consortium name="EnsemblPlants"/>
        </authorList>
    </citation>
    <scope>IDENTIFICATION</scope>
</reference>
<dbReference type="eggNOG" id="KOG3071">
    <property type="taxonomic scope" value="Eukaryota"/>
</dbReference>
<keyword evidence="1" id="KW-0812">Transmembrane</keyword>
<feature type="transmembrane region" description="Helical" evidence="1">
    <location>
        <begin position="73"/>
        <end position="98"/>
    </location>
</feature>
<keyword evidence="1" id="KW-1133">Transmembrane helix</keyword>
<protein>
    <recommendedName>
        <fullName evidence="4">TLC domain-containing protein</fullName>
    </recommendedName>
</protein>
<dbReference type="Proteomes" id="UP000006038">
    <property type="component" value="Chromosome 12"/>
</dbReference>
<organism evidence="2">
    <name type="scientific">Oryza brachyantha</name>
    <name type="common">malo sina</name>
    <dbReference type="NCBI Taxonomy" id="4533"/>
    <lineage>
        <taxon>Eukaryota</taxon>
        <taxon>Viridiplantae</taxon>
        <taxon>Streptophyta</taxon>
        <taxon>Embryophyta</taxon>
        <taxon>Tracheophyta</taxon>
        <taxon>Spermatophyta</taxon>
        <taxon>Magnoliopsida</taxon>
        <taxon>Liliopsida</taxon>
        <taxon>Poales</taxon>
        <taxon>Poaceae</taxon>
        <taxon>BOP clade</taxon>
        <taxon>Oryzoideae</taxon>
        <taxon>Oryzeae</taxon>
        <taxon>Oryzinae</taxon>
        <taxon>Oryza</taxon>
    </lineage>
</organism>